<proteinExistence type="predicted"/>
<sequence>MYSRYAQMNEMIKRALQSINISSQLEPPGLMREDGKRPDGVTNIAWERGRALVWDATCSDSLARTNRNESEGPGFSSENAARKKHLKYIRIKDNYCFLAFSVETLGPWASESISFLKKVGSALHRVSGDPRSHQFLVQRLSQAIQRGNSLSIRSTLPPSQAFDEVFYL</sequence>
<dbReference type="AlphaFoldDB" id="A0A8D8M5W5"/>
<organism evidence="1">
    <name type="scientific">Cacopsylla melanoneura</name>
    <dbReference type="NCBI Taxonomy" id="428564"/>
    <lineage>
        <taxon>Eukaryota</taxon>
        <taxon>Metazoa</taxon>
        <taxon>Ecdysozoa</taxon>
        <taxon>Arthropoda</taxon>
        <taxon>Hexapoda</taxon>
        <taxon>Insecta</taxon>
        <taxon>Pterygota</taxon>
        <taxon>Neoptera</taxon>
        <taxon>Paraneoptera</taxon>
        <taxon>Hemiptera</taxon>
        <taxon>Sternorrhyncha</taxon>
        <taxon>Psylloidea</taxon>
        <taxon>Psyllidae</taxon>
        <taxon>Psyllinae</taxon>
        <taxon>Cacopsylla</taxon>
    </lineage>
</organism>
<dbReference type="EMBL" id="HBUF01042043">
    <property type="protein sequence ID" value="CAG6618387.1"/>
    <property type="molecule type" value="Transcribed_RNA"/>
</dbReference>
<accession>A0A8D8M5W5</accession>
<reference evidence="1" key="1">
    <citation type="submission" date="2021-05" db="EMBL/GenBank/DDBJ databases">
        <authorList>
            <person name="Alioto T."/>
            <person name="Alioto T."/>
            <person name="Gomez Garrido J."/>
        </authorList>
    </citation>
    <scope>NUCLEOTIDE SEQUENCE</scope>
</reference>
<name>A0A8D8M5W5_9HEMI</name>
<evidence type="ECO:0000313" key="1">
    <source>
        <dbReference type="EMBL" id="CAG6618387.1"/>
    </source>
</evidence>
<protein>
    <submittedName>
        <fullName evidence="1">Uncharacterized protein</fullName>
    </submittedName>
</protein>